<evidence type="ECO:0000313" key="1">
    <source>
        <dbReference type="EMBL" id="WAR03083.1"/>
    </source>
</evidence>
<keyword evidence="2" id="KW-1185">Reference proteome</keyword>
<name>A0ABY7E2R9_MYAAR</name>
<dbReference type="Proteomes" id="UP001164746">
    <property type="component" value="Chromosome 4"/>
</dbReference>
<gene>
    <name evidence="1" type="ORF">MAR_009641</name>
</gene>
<dbReference type="EMBL" id="CP111015">
    <property type="protein sequence ID" value="WAR03083.1"/>
    <property type="molecule type" value="Genomic_DNA"/>
</dbReference>
<sequence length="89" mass="10029">MRTEAGRHKAPEGSFVGGMCIDEMSIQDDLRFVNSNGEIRLGGLLIWVLFRWPGTTSGYSRSPVPIYRPKRIPFSFCMFSGEPSQSRKS</sequence>
<proteinExistence type="predicted"/>
<protein>
    <submittedName>
        <fullName evidence="1">Uncharacterized protein</fullName>
    </submittedName>
</protein>
<organism evidence="1 2">
    <name type="scientific">Mya arenaria</name>
    <name type="common">Soft-shell clam</name>
    <dbReference type="NCBI Taxonomy" id="6604"/>
    <lineage>
        <taxon>Eukaryota</taxon>
        <taxon>Metazoa</taxon>
        <taxon>Spiralia</taxon>
        <taxon>Lophotrochozoa</taxon>
        <taxon>Mollusca</taxon>
        <taxon>Bivalvia</taxon>
        <taxon>Autobranchia</taxon>
        <taxon>Heteroconchia</taxon>
        <taxon>Euheterodonta</taxon>
        <taxon>Imparidentia</taxon>
        <taxon>Neoheterodontei</taxon>
        <taxon>Myida</taxon>
        <taxon>Myoidea</taxon>
        <taxon>Myidae</taxon>
        <taxon>Mya</taxon>
    </lineage>
</organism>
<evidence type="ECO:0000313" key="2">
    <source>
        <dbReference type="Proteomes" id="UP001164746"/>
    </source>
</evidence>
<accession>A0ABY7E2R9</accession>
<reference evidence="1" key="1">
    <citation type="submission" date="2022-11" db="EMBL/GenBank/DDBJ databases">
        <title>Centuries of genome instability and evolution in soft-shell clam transmissible cancer (bioRxiv).</title>
        <authorList>
            <person name="Hart S.F.M."/>
            <person name="Yonemitsu M.A."/>
            <person name="Giersch R.M."/>
            <person name="Beal B.F."/>
            <person name="Arriagada G."/>
            <person name="Davis B.W."/>
            <person name="Ostrander E.A."/>
            <person name="Goff S.P."/>
            <person name="Metzger M.J."/>
        </authorList>
    </citation>
    <scope>NUCLEOTIDE SEQUENCE</scope>
    <source>
        <strain evidence="1">MELC-2E11</strain>
        <tissue evidence="1">Siphon/mantle</tissue>
    </source>
</reference>